<dbReference type="InterPro" id="IPR001279">
    <property type="entry name" value="Metallo-B-lactamas"/>
</dbReference>
<comment type="similarity">
    <text evidence="1">Belongs to the metallo-beta-lactamase superfamily. Class-B beta-lactamase family.</text>
</comment>
<evidence type="ECO:0000313" key="4">
    <source>
        <dbReference type="EMBL" id="MBB4245679.1"/>
    </source>
</evidence>
<evidence type="ECO:0000259" key="3">
    <source>
        <dbReference type="SMART" id="SM00849"/>
    </source>
</evidence>
<evidence type="ECO:0000256" key="2">
    <source>
        <dbReference type="SAM" id="SignalP"/>
    </source>
</evidence>
<evidence type="ECO:0000256" key="1">
    <source>
        <dbReference type="ARBA" id="ARBA00005250"/>
    </source>
</evidence>
<dbReference type="SMART" id="SM00849">
    <property type="entry name" value="Lactamase_B"/>
    <property type="match status" value="1"/>
</dbReference>
<gene>
    <name evidence="4" type="ORF">GGD90_000028</name>
</gene>
<dbReference type="PANTHER" id="PTHR42951:SF4">
    <property type="entry name" value="ACYL-COENZYME A THIOESTERASE MBLAC2"/>
    <property type="match status" value="1"/>
</dbReference>
<dbReference type="InterPro" id="IPR030811">
    <property type="entry name" value="SoxH-rel_PQQ_1"/>
</dbReference>
<sequence length="316" mass="33609">MIRWLCAGLVCCALALPGAAPAGDFDYALQARNVAPDAYAFIGRDEDFDTLNGGNIVNTGFIVGRDGIVVIDSGPSLRYGRQMREVIASVSALPVVLLINTHHHPDHFLGNQAFADRPIGALPGTVQAIASDGDAFAENLYRLCGDWMKGTEPLLPTTTLRAGRLDVAGRSLRLIALAGHTGADLAVYDETSGVLFAGDLVFNGRAPTTPHADIDVWFKALDELEALSDSPGFVALVPGHGAISRDASPIRQTRAWLSWLQASLREAAEAGLDMNEVLTRALPAAFVALPVAASEYRRSVGHLFPAAEKQALDHAH</sequence>
<dbReference type="EC" id="3.1.6.-" evidence="4"/>
<dbReference type="Gene3D" id="3.60.15.10">
    <property type="entry name" value="Ribonuclease Z/Hydroxyacylglutathione hydrolase-like"/>
    <property type="match status" value="1"/>
</dbReference>
<dbReference type="GO" id="GO:0016787">
    <property type="term" value="F:hydrolase activity"/>
    <property type="evidence" value="ECO:0007669"/>
    <property type="project" value="UniProtKB-KW"/>
</dbReference>
<feature type="chain" id="PRO_5032879489" evidence="2">
    <location>
        <begin position="23"/>
        <end position="316"/>
    </location>
</feature>
<keyword evidence="4" id="KW-0378">Hydrolase</keyword>
<dbReference type="AlphaFoldDB" id="A0A840GBN2"/>
<dbReference type="RefSeq" id="WP_228273755.1">
    <property type="nucleotide sequence ID" value="NZ_JACIGE010000001.1"/>
</dbReference>
<keyword evidence="2" id="KW-0732">Signal</keyword>
<dbReference type="SUPFAM" id="SSF56281">
    <property type="entry name" value="Metallo-hydrolase/oxidoreductase"/>
    <property type="match status" value="1"/>
</dbReference>
<organism evidence="4 5">
    <name type="scientific">Rhodocyclus tenuis</name>
    <name type="common">Rhodospirillum tenue</name>
    <dbReference type="NCBI Taxonomy" id="1066"/>
    <lineage>
        <taxon>Bacteria</taxon>
        <taxon>Pseudomonadati</taxon>
        <taxon>Pseudomonadota</taxon>
        <taxon>Betaproteobacteria</taxon>
        <taxon>Rhodocyclales</taxon>
        <taxon>Rhodocyclaceae</taxon>
        <taxon>Rhodocyclus</taxon>
    </lineage>
</organism>
<reference evidence="4 5" key="1">
    <citation type="submission" date="2020-08" db="EMBL/GenBank/DDBJ databases">
        <title>Genome sequencing of Purple Non-Sulfur Bacteria from various extreme environments.</title>
        <authorList>
            <person name="Mayer M."/>
        </authorList>
    </citation>
    <scope>NUCLEOTIDE SEQUENCE [LARGE SCALE GENOMIC DNA]</scope>
    <source>
        <strain evidence="4 5">2761</strain>
    </source>
</reference>
<dbReference type="CDD" id="cd16282">
    <property type="entry name" value="metallo-hydrolase-like_MBL-fold"/>
    <property type="match status" value="1"/>
</dbReference>
<dbReference type="PANTHER" id="PTHR42951">
    <property type="entry name" value="METALLO-BETA-LACTAMASE DOMAIN-CONTAINING"/>
    <property type="match status" value="1"/>
</dbReference>
<accession>A0A840GBN2</accession>
<dbReference type="InterPro" id="IPR036866">
    <property type="entry name" value="RibonucZ/Hydroxyglut_hydro"/>
</dbReference>
<dbReference type="GO" id="GO:0017001">
    <property type="term" value="P:antibiotic catabolic process"/>
    <property type="evidence" value="ECO:0007669"/>
    <property type="project" value="UniProtKB-ARBA"/>
</dbReference>
<dbReference type="Proteomes" id="UP000587070">
    <property type="component" value="Unassembled WGS sequence"/>
</dbReference>
<evidence type="ECO:0000313" key="5">
    <source>
        <dbReference type="Proteomes" id="UP000587070"/>
    </source>
</evidence>
<dbReference type="EMBL" id="JACIGE010000001">
    <property type="protein sequence ID" value="MBB4245679.1"/>
    <property type="molecule type" value="Genomic_DNA"/>
</dbReference>
<name>A0A840GBN2_RHOTE</name>
<proteinExistence type="inferred from homology"/>
<dbReference type="NCBIfam" id="TIGR04558">
    <property type="entry name" value="SoxH_rel_PQQ_1"/>
    <property type="match status" value="1"/>
</dbReference>
<protein>
    <submittedName>
        <fullName evidence="4">Putative sulfatase</fullName>
        <ecNumber evidence="4">3.1.6.-</ecNumber>
    </submittedName>
</protein>
<dbReference type="InterPro" id="IPR050855">
    <property type="entry name" value="NDM-1-like"/>
</dbReference>
<feature type="signal peptide" evidence="2">
    <location>
        <begin position="1"/>
        <end position="22"/>
    </location>
</feature>
<keyword evidence="5" id="KW-1185">Reference proteome</keyword>
<comment type="caution">
    <text evidence="4">The sequence shown here is derived from an EMBL/GenBank/DDBJ whole genome shotgun (WGS) entry which is preliminary data.</text>
</comment>
<feature type="domain" description="Metallo-beta-lactamase" evidence="3">
    <location>
        <begin position="56"/>
        <end position="240"/>
    </location>
</feature>
<dbReference type="Pfam" id="PF00753">
    <property type="entry name" value="Lactamase_B"/>
    <property type="match status" value="1"/>
</dbReference>